<dbReference type="Proteomes" id="UP001501094">
    <property type="component" value="Unassembled WGS sequence"/>
</dbReference>
<evidence type="ECO:0000256" key="3">
    <source>
        <dbReference type="ARBA" id="ARBA00022630"/>
    </source>
</evidence>
<dbReference type="SUPFAM" id="SSF47203">
    <property type="entry name" value="Acyl-CoA dehydrogenase C-terminal domain-like"/>
    <property type="match status" value="1"/>
</dbReference>
<reference evidence="7 8" key="1">
    <citation type="journal article" date="2019" name="Int. J. Syst. Evol. Microbiol.">
        <title>The Global Catalogue of Microorganisms (GCM) 10K type strain sequencing project: providing services to taxonomists for standard genome sequencing and annotation.</title>
        <authorList>
            <consortium name="The Broad Institute Genomics Platform"/>
            <consortium name="The Broad Institute Genome Sequencing Center for Infectious Disease"/>
            <person name="Wu L."/>
            <person name="Ma J."/>
        </authorList>
    </citation>
    <scope>NUCLEOTIDE SEQUENCE [LARGE SCALE GENOMIC DNA]</scope>
    <source>
        <strain evidence="7 8">JCM 14326</strain>
    </source>
</reference>
<dbReference type="Pfam" id="PF02771">
    <property type="entry name" value="Acyl-CoA_dh_N"/>
    <property type="match status" value="1"/>
</dbReference>
<organism evidence="7 8">
    <name type="scientific">Myceligenerans crystallogenes</name>
    <dbReference type="NCBI Taxonomy" id="316335"/>
    <lineage>
        <taxon>Bacteria</taxon>
        <taxon>Bacillati</taxon>
        <taxon>Actinomycetota</taxon>
        <taxon>Actinomycetes</taxon>
        <taxon>Micrococcales</taxon>
        <taxon>Promicromonosporaceae</taxon>
        <taxon>Myceligenerans</taxon>
    </lineage>
</organism>
<gene>
    <name evidence="7" type="ORF">GCM10009751_10300</name>
</gene>
<keyword evidence="4" id="KW-0274">FAD</keyword>
<evidence type="ECO:0000313" key="7">
    <source>
        <dbReference type="EMBL" id="GAA1855397.1"/>
    </source>
</evidence>
<dbReference type="Pfam" id="PF00441">
    <property type="entry name" value="Acyl-CoA_dh_1"/>
    <property type="match status" value="1"/>
</dbReference>
<feature type="domain" description="Acyl-CoA dehydrogenase/oxidase C-terminal" evidence="5">
    <location>
        <begin position="217"/>
        <end position="345"/>
    </location>
</feature>
<dbReference type="Gene3D" id="2.40.110.10">
    <property type="entry name" value="Butyryl-CoA Dehydrogenase, subunit A, domain 2"/>
    <property type="match status" value="1"/>
</dbReference>
<accession>A0ABN2N968</accession>
<dbReference type="InterPro" id="IPR046373">
    <property type="entry name" value="Acyl-CoA_Oxase/DH_mid-dom_sf"/>
</dbReference>
<evidence type="ECO:0000313" key="8">
    <source>
        <dbReference type="Proteomes" id="UP001501094"/>
    </source>
</evidence>
<dbReference type="InterPro" id="IPR036250">
    <property type="entry name" value="AcylCo_DH-like_C"/>
</dbReference>
<feature type="domain" description="Acyl-CoA dehydrogenase/oxidase N-terminal" evidence="6">
    <location>
        <begin position="21"/>
        <end position="91"/>
    </location>
</feature>
<dbReference type="PANTHER" id="PTHR43884">
    <property type="entry name" value="ACYL-COA DEHYDROGENASE"/>
    <property type="match status" value="1"/>
</dbReference>
<evidence type="ECO:0000259" key="5">
    <source>
        <dbReference type="Pfam" id="PF00441"/>
    </source>
</evidence>
<protein>
    <submittedName>
        <fullName evidence="7">Acyl-CoA dehydrogenase family protein</fullName>
    </submittedName>
</protein>
<dbReference type="InterPro" id="IPR009075">
    <property type="entry name" value="AcylCo_DH/oxidase_C"/>
</dbReference>
<comment type="cofactor">
    <cofactor evidence="1">
        <name>FAD</name>
        <dbReference type="ChEBI" id="CHEBI:57692"/>
    </cofactor>
</comment>
<evidence type="ECO:0000259" key="6">
    <source>
        <dbReference type="Pfam" id="PF02771"/>
    </source>
</evidence>
<comment type="caution">
    <text evidence="7">The sequence shown here is derived from an EMBL/GenBank/DDBJ whole genome shotgun (WGS) entry which is preliminary data.</text>
</comment>
<dbReference type="Gene3D" id="1.20.140.10">
    <property type="entry name" value="Butyryl-CoA Dehydrogenase, subunit A, domain 3"/>
    <property type="match status" value="1"/>
</dbReference>
<dbReference type="InterPro" id="IPR009100">
    <property type="entry name" value="AcylCoA_DH/oxidase_NM_dom_sf"/>
</dbReference>
<dbReference type="SUPFAM" id="SSF56645">
    <property type="entry name" value="Acyl-CoA dehydrogenase NM domain-like"/>
    <property type="match status" value="1"/>
</dbReference>
<name>A0ABN2N968_9MICO</name>
<dbReference type="InterPro" id="IPR013786">
    <property type="entry name" value="AcylCoA_DH/ox_N"/>
</dbReference>
<dbReference type="EMBL" id="BAAANL010000002">
    <property type="protein sequence ID" value="GAA1855397.1"/>
    <property type="molecule type" value="Genomic_DNA"/>
</dbReference>
<keyword evidence="3" id="KW-0285">Flavoprotein</keyword>
<dbReference type="Gene3D" id="1.10.540.10">
    <property type="entry name" value="Acyl-CoA dehydrogenase/oxidase, N-terminal domain"/>
    <property type="match status" value="1"/>
</dbReference>
<dbReference type="CDD" id="cd00567">
    <property type="entry name" value="ACAD"/>
    <property type="match status" value="1"/>
</dbReference>
<comment type="similarity">
    <text evidence="2">Belongs to the acyl-CoA dehydrogenase family.</text>
</comment>
<keyword evidence="8" id="KW-1185">Reference proteome</keyword>
<proteinExistence type="inferred from homology"/>
<dbReference type="PANTHER" id="PTHR43884:SF19">
    <property type="entry name" value="ACYL-COA DEHYDROGENASE FADE4-RELATED"/>
    <property type="match status" value="1"/>
</dbReference>
<evidence type="ECO:0000256" key="2">
    <source>
        <dbReference type="ARBA" id="ARBA00009347"/>
    </source>
</evidence>
<evidence type="ECO:0000256" key="1">
    <source>
        <dbReference type="ARBA" id="ARBA00001974"/>
    </source>
</evidence>
<sequence>MPGLDPELFDATGSRIETSHLIGPLVPVELGGAGLSAAETSAALEELGAGTRDPGLALAVVAHAALAAVPVRAFGTAAQRERYLPRMASGEWIGAVSLHQTQGAALGVPVTARRVPDGWVLDGALELVAGGAAAHHFVVVAAHPEGGRTAFVVDRDTPGLRVEESGPGALRGCGWARLLLGACPVAGDAVFGTPGGARTEVEPLLMALDGVFTPAPWVGLARELLREASDGAGQRELFGRPLRNSQSVRFTLADMATRVELARGMVLRAAADLDAGGARSAASAAAAKLFVVDSVSEIVAGALRLSPAWSGTEPGLAQRIQHDAAFFSTAAGTTEILRSVLAASLSELG</sequence>
<evidence type="ECO:0000256" key="4">
    <source>
        <dbReference type="ARBA" id="ARBA00022827"/>
    </source>
</evidence>
<dbReference type="InterPro" id="IPR037069">
    <property type="entry name" value="AcylCoA_DH/ox_N_sf"/>
</dbReference>